<dbReference type="Gene3D" id="1.25.40.10">
    <property type="entry name" value="Tetratricopeptide repeat domain"/>
    <property type="match status" value="1"/>
</dbReference>
<name>A0ABN6L213_9PROT</name>
<dbReference type="EMBL" id="AP025225">
    <property type="protein sequence ID" value="BDB95872.1"/>
    <property type="molecule type" value="Genomic_DNA"/>
</dbReference>
<dbReference type="SUPFAM" id="SSF48452">
    <property type="entry name" value="TPR-like"/>
    <property type="match status" value="1"/>
</dbReference>
<reference evidence="2" key="1">
    <citation type="submission" date="2021-10" db="EMBL/GenBank/DDBJ databases">
        <title>Genome Sequence of The Candidatus Hydrogeosomobacter endosymbioticus, an Intracellular Bacterial Symbiont of the Anaerobic Ciliate GW7.</title>
        <authorList>
            <person name="Shiohama Y."/>
            <person name="Shinzato N."/>
        </authorList>
    </citation>
    <scope>NUCLEOTIDE SEQUENCE [LARGE SCALE GENOMIC DNA]</scope>
    <source>
        <strain evidence="2">200920</strain>
    </source>
</reference>
<comment type="similarity">
    <text evidence="1">Belongs to the transglycosylase Slt family.</text>
</comment>
<organism evidence="2 3">
    <name type="scientific">Candidatus Hydrogenosomobacter endosymbioticus</name>
    <dbReference type="NCBI Taxonomy" id="2558174"/>
    <lineage>
        <taxon>Bacteria</taxon>
        <taxon>Pseudomonadati</taxon>
        <taxon>Pseudomonadota</taxon>
        <taxon>Alphaproteobacteria</taxon>
        <taxon>Holosporales</taxon>
        <taxon>Holosporaceae</taxon>
        <taxon>Candidatus Hydrogenosomobacter</taxon>
    </lineage>
</organism>
<proteinExistence type="inferred from homology"/>
<evidence type="ECO:0008006" key="4">
    <source>
        <dbReference type="Google" id="ProtNLM"/>
    </source>
</evidence>
<dbReference type="SUPFAM" id="SSF53955">
    <property type="entry name" value="Lysozyme-like"/>
    <property type="match status" value="1"/>
</dbReference>
<protein>
    <recommendedName>
        <fullName evidence="4">Transglycosylase SLT domain-containing protein</fullName>
    </recommendedName>
</protein>
<dbReference type="Gene3D" id="1.10.530.10">
    <property type="match status" value="1"/>
</dbReference>
<dbReference type="InterPro" id="IPR011990">
    <property type="entry name" value="TPR-like_helical_dom_sf"/>
</dbReference>
<dbReference type="PANTHER" id="PTHR37423:SF2">
    <property type="entry name" value="MEMBRANE-BOUND LYTIC MUREIN TRANSGLYCOSYLASE C"/>
    <property type="match status" value="1"/>
</dbReference>
<accession>A0ABN6L213</accession>
<evidence type="ECO:0000313" key="2">
    <source>
        <dbReference type="EMBL" id="BDB95872.1"/>
    </source>
</evidence>
<dbReference type="InterPro" id="IPR023346">
    <property type="entry name" value="Lysozyme-like_dom_sf"/>
</dbReference>
<keyword evidence="3" id="KW-1185">Reference proteome</keyword>
<evidence type="ECO:0000313" key="3">
    <source>
        <dbReference type="Proteomes" id="UP001320209"/>
    </source>
</evidence>
<gene>
    <name evidence="2" type="ORF">HYD_0050</name>
</gene>
<dbReference type="Proteomes" id="UP001320209">
    <property type="component" value="Chromosome"/>
</dbReference>
<dbReference type="PANTHER" id="PTHR37423">
    <property type="entry name" value="SOLUBLE LYTIC MUREIN TRANSGLYCOSYLASE-RELATED"/>
    <property type="match status" value="1"/>
</dbReference>
<evidence type="ECO:0000256" key="1">
    <source>
        <dbReference type="ARBA" id="ARBA00007734"/>
    </source>
</evidence>
<sequence length="719" mass="82699">MFPDNIVYVSERSSSTTADTCAMHNDLEKDASLISGSLVDASFVIDFQTMSEIFKRREIYVKLFPECMNKLQIAGERSLYRDQAVNDRCCIEFFSKRYPLTPLGWQIYHQAKGIDTIKSQEAFREYVAESTSISKQDQRILLYILKFYKNAKMLKSDVFFSRFANLVFSERLDLANSWLKNIVRLESSCKNQSILGPYRKCCYHIFSRCLSFLEKKYIPSTYEIEEFSKFYKKLSKNLPEFYIYPLAHAEALLKIYNYKGAISVFNKYSSSAVQSSHNTKQVSAWIKLSAHMAHELISRAKILAANNEYALAKKYFKNAADIALSIRSANFKTYPEEIADNVALAGVTYAFGVSDYKRALELFEYIIHMSEDLPEACREKALARALYWRGVCMEKLGLKESACESFRSAGKYAFSLYGMLALHKANKPFELEFLDLNGENSYRSQAGEDFSELIRLLRHTSMKKRPCVEAINSIVNDFIRSRGASLSQTEMLAYKIAILNVVEQFSKEQAIAFAKKFSYSCKSLFRIAFPDIKLSFIKRPDVDSSLIKAIIVTEPAPDKTTEPAPDKTTDQTDFVVLTQQAQQLIKNKTQLFKAKSNNKKELWSKRKTTVDIEYLLNTIELFSGCYIPAIAAYNSGESNAEKWLRGFDISKTNVNSSLFWIETIPIAETRQYVKNVISNMLLYDYISGLHERKIDHLFKMEFDHKKIDCRLRKNSRVTN</sequence>